<dbReference type="Proteomes" id="UP000318538">
    <property type="component" value="Chromosome"/>
</dbReference>
<dbReference type="InterPro" id="IPR036439">
    <property type="entry name" value="Dockerin_dom_sf"/>
</dbReference>
<evidence type="ECO:0000313" key="2">
    <source>
        <dbReference type="EMBL" id="QDT02611.1"/>
    </source>
</evidence>
<dbReference type="RefSeq" id="WP_218933776.1">
    <property type="nucleotide sequence ID" value="NZ_CP036525.1"/>
</dbReference>
<sequence>MMAADSIGVTPLDTGEFLLGTVTVTPVFFESNGEIDPESQDWTTAEIDEVLAKVGEGVNWWSDMLDTMDTVHTLDFVIDETFARDPFESPYEPIDRNTNALNEYIGDFVTRQGYGDSRSIEEAVQRFNHDQRIKHDTDWAFTIFVVDSSDDPDGLFASGGNFSAAFAYAGGLFVVTPSTRPASTIAHEMGHIFWARDEYQNASSWTDQRGYYDAQNLNAADNPTPGFSQQDSIMRGGVPLTAAFESLTTPASTLAMVGWQDSDGDGVFDVADVPLDLDGIGYWDAEQSLYVFSGNASVAALRNQNSSGPQSDISLAEISELQYRLDDGSWLVADTPHSQTAMFDLTISIADSFDSIQFRVIDTSTGIASPIIGGTAAVPAITAAGITGVAFMDENQNGEKDLGEPALAATGVRVLHADGSPLLVGNVDAADFSDGAIPEESFVGVTLAADGLVSSAEVAAFLQDDAATDRVFHSYDLQRSAWIQRWSSKVALNASFDEPVGEVTVSLIGVGDASYGRVEAYDASGTLITRQTSAVIGDGESMTVQVTDPRGQIASVRIFGHADTSVAIKSIDFGFQAQSMTELSGGFRLPNLPDGDYQVVLDPERAIHSFGSQPLNVSVVAGTSSILIAAAQRVDSPRHNLAIAEDANQDGEINATDALVIINDLARSSPRLLAVDDTEGFDVDVNNDGAVSALDALVVINALARQRNQAGNGESEANGGPDSALMTDLAFRDFEARSATTTPDPSTQLRTTDSGGIPLLGPFAQAERIANPLAMFNFDDGIAVNESVGTRESDTADGGKSSAARRQRTAIAHHADVPVETSDRVQTSKVDELDKRTLRPQDWFFRGIEPNILEPETDWMV</sequence>
<keyword evidence="3" id="KW-1185">Reference proteome</keyword>
<dbReference type="GO" id="GO:0000272">
    <property type="term" value="P:polysaccharide catabolic process"/>
    <property type="evidence" value="ECO:0007669"/>
    <property type="project" value="InterPro"/>
</dbReference>
<dbReference type="EMBL" id="CP036525">
    <property type="protein sequence ID" value="QDT02611.1"/>
    <property type="molecule type" value="Genomic_DNA"/>
</dbReference>
<evidence type="ECO:0000256" key="1">
    <source>
        <dbReference type="SAM" id="MobiDB-lite"/>
    </source>
</evidence>
<dbReference type="Pfam" id="PF00404">
    <property type="entry name" value="Dockerin_1"/>
    <property type="match status" value="1"/>
</dbReference>
<accession>A0A517N667</accession>
<feature type="region of interest" description="Disordered" evidence="1">
    <location>
        <begin position="789"/>
        <end position="828"/>
    </location>
</feature>
<evidence type="ECO:0000313" key="3">
    <source>
        <dbReference type="Proteomes" id="UP000318538"/>
    </source>
</evidence>
<dbReference type="CDD" id="cd14256">
    <property type="entry name" value="Dockerin_I"/>
    <property type="match status" value="1"/>
</dbReference>
<feature type="compositionally biased region" description="Basic and acidic residues" evidence="1">
    <location>
        <begin position="813"/>
        <end position="823"/>
    </location>
</feature>
<name>A0A517N667_9BACT</name>
<protein>
    <submittedName>
        <fullName evidence="2">Dockerin type I repeat protein</fullName>
    </submittedName>
</protein>
<dbReference type="GO" id="GO:0004553">
    <property type="term" value="F:hydrolase activity, hydrolyzing O-glycosyl compounds"/>
    <property type="evidence" value="ECO:0007669"/>
    <property type="project" value="InterPro"/>
</dbReference>
<gene>
    <name evidence="2" type="ORF">K227x_09890</name>
</gene>
<dbReference type="SUPFAM" id="SSF63446">
    <property type="entry name" value="Type I dockerin domain"/>
    <property type="match status" value="1"/>
</dbReference>
<organism evidence="2 3">
    <name type="scientific">Rubripirellula lacrimiformis</name>
    <dbReference type="NCBI Taxonomy" id="1930273"/>
    <lineage>
        <taxon>Bacteria</taxon>
        <taxon>Pseudomonadati</taxon>
        <taxon>Planctomycetota</taxon>
        <taxon>Planctomycetia</taxon>
        <taxon>Pirellulales</taxon>
        <taxon>Pirellulaceae</taxon>
        <taxon>Rubripirellula</taxon>
    </lineage>
</organism>
<dbReference type="AlphaFoldDB" id="A0A517N667"/>
<dbReference type="InterPro" id="IPR002105">
    <property type="entry name" value="Dockerin_1_rpt"/>
</dbReference>
<reference evidence="2 3" key="1">
    <citation type="submission" date="2019-02" db="EMBL/GenBank/DDBJ databases">
        <title>Deep-cultivation of Planctomycetes and their phenomic and genomic characterization uncovers novel biology.</title>
        <authorList>
            <person name="Wiegand S."/>
            <person name="Jogler M."/>
            <person name="Boedeker C."/>
            <person name="Pinto D."/>
            <person name="Vollmers J."/>
            <person name="Rivas-Marin E."/>
            <person name="Kohn T."/>
            <person name="Peeters S.H."/>
            <person name="Heuer A."/>
            <person name="Rast P."/>
            <person name="Oberbeckmann S."/>
            <person name="Bunk B."/>
            <person name="Jeske O."/>
            <person name="Meyerdierks A."/>
            <person name="Storesund J.E."/>
            <person name="Kallscheuer N."/>
            <person name="Luecker S."/>
            <person name="Lage O.M."/>
            <person name="Pohl T."/>
            <person name="Merkel B.J."/>
            <person name="Hornburger P."/>
            <person name="Mueller R.-W."/>
            <person name="Bruemmer F."/>
            <person name="Labrenz M."/>
            <person name="Spormann A.M."/>
            <person name="Op den Camp H."/>
            <person name="Overmann J."/>
            <person name="Amann R."/>
            <person name="Jetten M.S.M."/>
            <person name="Mascher T."/>
            <person name="Medema M.H."/>
            <person name="Devos D.P."/>
            <person name="Kaster A.-K."/>
            <person name="Ovreas L."/>
            <person name="Rohde M."/>
            <person name="Galperin M.Y."/>
            <person name="Jogler C."/>
        </authorList>
    </citation>
    <scope>NUCLEOTIDE SEQUENCE [LARGE SCALE GENOMIC DNA]</scope>
    <source>
        <strain evidence="2 3">K22_7</strain>
    </source>
</reference>
<proteinExistence type="predicted"/>
<dbReference type="Gene3D" id="1.10.1330.10">
    <property type="entry name" value="Dockerin domain"/>
    <property type="match status" value="1"/>
</dbReference>
<dbReference type="KEGG" id="rlc:K227x_09890"/>